<dbReference type="CDD" id="cd12534">
    <property type="entry name" value="RRM_SARFH"/>
    <property type="match status" value="1"/>
</dbReference>
<feature type="domain" description="RRM" evidence="6">
    <location>
        <begin position="16"/>
        <end position="102"/>
    </location>
</feature>
<evidence type="ECO:0000256" key="4">
    <source>
        <dbReference type="PROSITE-ProRule" id="PRU00176"/>
    </source>
</evidence>
<evidence type="ECO:0000256" key="3">
    <source>
        <dbReference type="ARBA" id="ARBA00023242"/>
    </source>
</evidence>
<evidence type="ECO:0000256" key="5">
    <source>
        <dbReference type="SAM" id="MobiDB-lite"/>
    </source>
</evidence>
<accession>A0ABQ7GDT6</accession>
<dbReference type="InterPro" id="IPR035979">
    <property type="entry name" value="RBD_domain_sf"/>
</dbReference>
<name>A0ABQ7GDT6_DUNSA</name>
<comment type="caution">
    <text evidence="7">The sequence shown here is derived from an EMBL/GenBank/DDBJ whole genome shotgun (WGS) entry which is preliminary data.</text>
</comment>
<reference evidence="7" key="1">
    <citation type="submission" date="2017-08" db="EMBL/GenBank/DDBJ databases">
        <authorList>
            <person name="Polle J.E."/>
            <person name="Barry K."/>
            <person name="Cushman J."/>
            <person name="Schmutz J."/>
            <person name="Tran D."/>
            <person name="Hathwaick L.T."/>
            <person name="Yim W.C."/>
            <person name="Jenkins J."/>
            <person name="Mckie-Krisberg Z.M."/>
            <person name="Prochnik S."/>
            <person name="Lindquist E."/>
            <person name="Dockter R.B."/>
            <person name="Adam C."/>
            <person name="Molina H."/>
            <person name="Bunkerborg J."/>
            <person name="Jin E."/>
            <person name="Buchheim M."/>
            <person name="Magnuson J."/>
        </authorList>
    </citation>
    <scope>NUCLEOTIDE SEQUENCE</scope>
    <source>
        <strain evidence="7">CCAP 19/18</strain>
    </source>
</reference>
<evidence type="ECO:0000256" key="1">
    <source>
        <dbReference type="ARBA" id="ARBA00004123"/>
    </source>
</evidence>
<dbReference type="PROSITE" id="PS50102">
    <property type="entry name" value="RRM"/>
    <property type="match status" value="1"/>
</dbReference>
<dbReference type="SMART" id="SM00360">
    <property type="entry name" value="RRM"/>
    <property type="match status" value="1"/>
</dbReference>
<evidence type="ECO:0000313" key="8">
    <source>
        <dbReference type="Proteomes" id="UP000815325"/>
    </source>
</evidence>
<evidence type="ECO:0000259" key="6">
    <source>
        <dbReference type="PROSITE" id="PS50102"/>
    </source>
</evidence>
<keyword evidence="2 4" id="KW-0694">RNA-binding</keyword>
<comment type="subcellular location">
    <subcellularLocation>
        <location evidence="1">Nucleus</location>
    </subcellularLocation>
</comment>
<organism evidence="7 8">
    <name type="scientific">Dunaliella salina</name>
    <name type="common">Green alga</name>
    <name type="synonym">Protococcus salinus</name>
    <dbReference type="NCBI Taxonomy" id="3046"/>
    <lineage>
        <taxon>Eukaryota</taxon>
        <taxon>Viridiplantae</taxon>
        <taxon>Chlorophyta</taxon>
        <taxon>core chlorophytes</taxon>
        <taxon>Chlorophyceae</taxon>
        <taxon>CS clade</taxon>
        <taxon>Chlamydomonadales</taxon>
        <taxon>Dunaliellaceae</taxon>
        <taxon>Dunaliella</taxon>
    </lineage>
</organism>
<protein>
    <recommendedName>
        <fullName evidence="6">RRM domain-containing protein</fullName>
    </recommendedName>
</protein>
<evidence type="ECO:0000256" key="2">
    <source>
        <dbReference type="ARBA" id="ARBA00022884"/>
    </source>
</evidence>
<feature type="region of interest" description="Disordered" evidence="5">
    <location>
        <begin position="100"/>
        <end position="200"/>
    </location>
</feature>
<feature type="compositionally biased region" description="Gly residues" evidence="5">
    <location>
        <begin position="105"/>
        <end position="144"/>
    </location>
</feature>
<dbReference type="InterPro" id="IPR034870">
    <property type="entry name" value="TET_fam"/>
</dbReference>
<dbReference type="Pfam" id="PF00076">
    <property type="entry name" value="RRM_1"/>
    <property type="match status" value="1"/>
</dbReference>
<keyword evidence="3" id="KW-0539">Nucleus</keyword>
<dbReference type="InterPro" id="IPR012677">
    <property type="entry name" value="Nucleotide-bd_a/b_plait_sf"/>
</dbReference>
<dbReference type="Gene3D" id="3.30.70.330">
    <property type="match status" value="1"/>
</dbReference>
<dbReference type="EMBL" id="MU069851">
    <property type="protein sequence ID" value="KAF5832758.1"/>
    <property type="molecule type" value="Genomic_DNA"/>
</dbReference>
<dbReference type="Proteomes" id="UP000815325">
    <property type="component" value="Unassembled WGS sequence"/>
</dbReference>
<feature type="compositionally biased region" description="Basic and acidic residues" evidence="5">
    <location>
        <begin position="182"/>
        <end position="200"/>
    </location>
</feature>
<dbReference type="InterPro" id="IPR000504">
    <property type="entry name" value="RRM_dom"/>
</dbReference>
<dbReference type="SUPFAM" id="SSF54928">
    <property type="entry name" value="RNA-binding domain, RBD"/>
    <property type="match status" value="1"/>
</dbReference>
<dbReference type="PANTHER" id="PTHR23238">
    <property type="entry name" value="RNA BINDING PROTEIN"/>
    <property type="match status" value="1"/>
</dbReference>
<keyword evidence="8" id="KW-1185">Reference proteome</keyword>
<sequence length="200" mass="20678">MSYNPNTMSFDLPETDMVYITGLPPDITEKEVGEFFGSIGLLKQDKKTKQPKIWLYRNKDTGALKGDGTVSYDDPFTAASAVDWFNDKEWKGSKLTVSLAETKEGGGGGGRGGFGGRGRGGGGFRGGGGSGYGGRGGGGGGYDRGGYDRGSYGGREGGYDRGGDRGYGGGGGGYRGGGGGYSRDRDGGRDGGGGRERDRR</sequence>
<evidence type="ECO:0000313" key="7">
    <source>
        <dbReference type="EMBL" id="KAF5832758.1"/>
    </source>
</evidence>
<gene>
    <name evidence="7" type="ORF">DUNSADRAFT_11245</name>
</gene>
<proteinExistence type="predicted"/>
<feature type="compositionally biased region" description="Gly residues" evidence="5">
    <location>
        <begin position="165"/>
        <end position="181"/>
    </location>
</feature>